<feature type="transmembrane region" description="Helical" evidence="6">
    <location>
        <begin position="94"/>
        <end position="119"/>
    </location>
</feature>
<keyword evidence="5 6" id="KW-0472">Membrane</keyword>
<accession>A0ABV5WKM8</accession>
<evidence type="ECO:0000256" key="5">
    <source>
        <dbReference type="ARBA" id="ARBA00023136"/>
    </source>
</evidence>
<feature type="domain" description="ABC3 transporter permease C-terminal" evidence="7">
    <location>
        <begin position="19"/>
        <end position="118"/>
    </location>
</feature>
<comment type="subcellular location">
    <subcellularLocation>
        <location evidence="1">Cell membrane</location>
        <topology evidence="1">Multi-pass membrane protein</topology>
    </subcellularLocation>
</comment>
<evidence type="ECO:0000256" key="6">
    <source>
        <dbReference type="SAM" id="Phobius"/>
    </source>
</evidence>
<comment type="caution">
    <text evidence="8">The sequence shown here is derived from an EMBL/GenBank/DDBJ whole genome shotgun (WGS) entry which is preliminary data.</text>
</comment>
<sequence>MPFLEVKQSGALTLFIGGFISVLFFLSSCSMTYFKWFTDIEQDRSQFHSLLRIGMTGKEINRVAIWQMGIVFFIPILTGVLHSVFALYSLSHMLAINLLQTSLVVIGIYCTAAFLYFLLAQREYMKHI</sequence>
<dbReference type="PANTHER" id="PTHR46795:SF1">
    <property type="entry name" value="ABC TRANSPORTER PERMEASE PROTEIN"/>
    <property type="match status" value="1"/>
</dbReference>
<keyword evidence="9" id="KW-1185">Reference proteome</keyword>
<dbReference type="PANTHER" id="PTHR46795">
    <property type="entry name" value="ABC TRANSPORTER PERMEASE-RELATED-RELATED"/>
    <property type="match status" value="1"/>
</dbReference>
<feature type="transmembrane region" description="Helical" evidence="6">
    <location>
        <begin position="12"/>
        <end position="34"/>
    </location>
</feature>
<feature type="transmembrane region" description="Helical" evidence="6">
    <location>
        <begin position="63"/>
        <end position="88"/>
    </location>
</feature>
<dbReference type="EMBL" id="JBHMAF010000188">
    <property type="protein sequence ID" value="MFB9761175.1"/>
    <property type="molecule type" value="Genomic_DNA"/>
</dbReference>
<keyword evidence="4 6" id="KW-1133">Transmembrane helix</keyword>
<organism evidence="8 9">
    <name type="scientific">Ectobacillus funiculus</name>
    <dbReference type="NCBI Taxonomy" id="137993"/>
    <lineage>
        <taxon>Bacteria</taxon>
        <taxon>Bacillati</taxon>
        <taxon>Bacillota</taxon>
        <taxon>Bacilli</taxon>
        <taxon>Bacillales</taxon>
        <taxon>Bacillaceae</taxon>
        <taxon>Ectobacillus</taxon>
    </lineage>
</organism>
<evidence type="ECO:0000313" key="8">
    <source>
        <dbReference type="EMBL" id="MFB9761175.1"/>
    </source>
</evidence>
<evidence type="ECO:0000256" key="3">
    <source>
        <dbReference type="ARBA" id="ARBA00022692"/>
    </source>
</evidence>
<keyword evidence="3 6" id="KW-0812">Transmembrane</keyword>
<protein>
    <submittedName>
        <fullName evidence="8">FtsX-like permease family protein</fullName>
    </submittedName>
</protein>
<reference evidence="8 9" key="1">
    <citation type="submission" date="2024-09" db="EMBL/GenBank/DDBJ databases">
        <authorList>
            <person name="Sun Q."/>
            <person name="Mori K."/>
        </authorList>
    </citation>
    <scope>NUCLEOTIDE SEQUENCE [LARGE SCALE GENOMIC DNA]</scope>
    <source>
        <strain evidence="8 9">JCM 11201</strain>
    </source>
</reference>
<dbReference type="InterPro" id="IPR052536">
    <property type="entry name" value="ABC-4_Integral_Memb_Prot"/>
</dbReference>
<keyword evidence="2" id="KW-1003">Cell membrane</keyword>
<name>A0ABV5WKM8_9BACI</name>
<evidence type="ECO:0000259" key="7">
    <source>
        <dbReference type="Pfam" id="PF02687"/>
    </source>
</evidence>
<dbReference type="Proteomes" id="UP001589609">
    <property type="component" value="Unassembled WGS sequence"/>
</dbReference>
<evidence type="ECO:0000256" key="1">
    <source>
        <dbReference type="ARBA" id="ARBA00004651"/>
    </source>
</evidence>
<evidence type="ECO:0000313" key="9">
    <source>
        <dbReference type="Proteomes" id="UP001589609"/>
    </source>
</evidence>
<dbReference type="RefSeq" id="WP_379951391.1">
    <property type="nucleotide sequence ID" value="NZ_JBHMAF010000188.1"/>
</dbReference>
<gene>
    <name evidence="8" type="ORF">ACFFMS_23270</name>
</gene>
<proteinExistence type="predicted"/>
<dbReference type="InterPro" id="IPR003838">
    <property type="entry name" value="ABC3_permease_C"/>
</dbReference>
<evidence type="ECO:0000256" key="4">
    <source>
        <dbReference type="ARBA" id="ARBA00022989"/>
    </source>
</evidence>
<dbReference type="PROSITE" id="PS51257">
    <property type="entry name" value="PROKAR_LIPOPROTEIN"/>
    <property type="match status" value="1"/>
</dbReference>
<dbReference type="Pfam" id="PF02687">
    <property type="entry name" value="FtsX"/>
    <property type="match status" value="1"/>
</dbReference>
<evidence type="ECO:0000256" key="2">
    <source>
        <dbReference type="ARBA" id="ARBA00022475"/>
    </source>
</evidence>